<organism evidence="2 3">
    <name type="scientific">Dyella monticola</name>
    <dbReference type="NCBI Taxonomy" id="1927958"/>
    <lineage>
        <taxon>Bacteria</taxon>
        <taxon>Pseudomonadati</taxon>
        <taxon>Pseudomonadota</taxon>
        <taxon>Gammaproteobacteria</taxon>
        <taxon>Lysobacterales</taxon>
        <taxon>Rhodanobacteraceae</taxon>
        <taxon>Dyella</taxon>
    </lineage>
</organism>
<name>A0A370WS68_9GAMM</name>
<comment type="caution">
    <text evidence="2">The sequence shown here is derived from an EMBL/GenBank/DDBJ whole genome shotgun (WGS) entry which is preliminary data.</text>
</comment>
<accession>A0A370WS68</accession>
<gene>
    <name evidence="2" type="ORF">DWU98_20990</name>
</gene>
<feature type="region of interest" description="Disordered" evidence="1">
    <location>
        <begin position="1"/>
        <end position="50"/>
    </location>
</feature>
<dbReference type="AlphaFoldDB" id="A0A370WS68"/>
<proteinExistence type="predicted"/>
<evidence type="ECO:0000313" key="3">
    <source>
        <dbReference type="Proteomes" id="UP000254258"/>
    </source>
</evidence>
<evidence type="ECO:0000313" key="2">
    <source>
        <dbReference type="EMBL" id="RDS78785.1"/>
    </source>
</evidence>
<reference evidence="2 3" key="1">
    <citation type="submission" date="2018-07" db="EMBL/GenBank/DDBJ databases">
        <title>Dyella monticola sp. nov. and Dyella psychrodurans sp. nov. isolated from monsoon evergreen broad-leaved forest soil of Dinghu Mountain, China.</title>
        <authorList>
            <person name="Gao Z."/>
            <person name="Qiu L."/>
        </authorList>
    </citation>
    <scope>NUCLEOTIDE SEQUENCE [LARGE SCALE GENOMIC DNA]</scope>
    <source>
        <strain evidence="2 3">4G-K06</strain>
    </source>
</reference>
<dbReference type="Proteomes" id="UP000254258">
    <property type="component" value="Unassembled WGS sequence"/>
</dbReference>
<protein>
    <submittedName>
        <fullName evidence="2">Uncharacterized protein</fullName>
    </submittedName>
</protein>
<evidence type="ECO:0000256" key="1">
    <source>
        <dbReference type="SAM" id="MobiDB-lite"/>
    </source>
</evidence>
<sequence>MRSHWVGRLFGHTGGGSSIAVSQRKKAMEPVASEPMDKSKSPHAGRTTTAGFKRLCLGIGDGDVHRQ</sequence>
<dbReference type="EMBL" id="QRBE01000023">
    <property type="protein sequence ID" value="RDS78785.1"/>
    <property type="molecule type" value="Genomic_DNA"/>
</dbReference>
<keyword evidence="3" id="KW-1185">Reference proteome</keyword>
<dbReference type="RefSeq" id="WP_147293404.1">
    <property type="nucleotide sequence ID" value="NZ_QRBE01000023.1"/>
</dbReference>